<dbReference type="GO" id="GO:0043565">
    <property type="term" value="F:sequence-specific DNA binding"/>
    <property type="evidence" value="ECO:0007669"/>
    <property type="project" value="InterPro"/>
</dbReference>
<dbReference type="InterPro" id="IPR029062">
    <property type="entry name" value="Class_I_gatase-like"/>
</dbReference>
<evidence type="ECO:0000256" key="1">
    <source>
        <dbReference type="ARBA" id="ARBA00023015"/>
    </source>
</evidence>
<dbReference type="Proteomes" id="UP000419138">
    <property type="component" value="Unassembled WGS sequence"/>
</dbReference>
<keyword evidence="1" id="KW-0805">Transcription regulation</keyword>
<dbReference type="InterPro" id="IPR018062">
    <property type="entry name" value="HTH_AraC-typ_CS"/>
</dbReference>
<organism evidence="5 6">
    <name type="scientific">Streptomyces jumonjinensis</name>
    <dbReference type="NCBI Taxonomy" id="1945"/>
    <lineage>
        <taxon>Bacteria</taxon>
        <taxon>Bacillati</taxon>
        <taxon>Actinomycetota</taxon>
        <taxon>Actinomycetes</taxon>
        <taxon>Kitasatosporales</taxon>
        <taxon>Streptomycetaceae</taxon>
        <taxon>Streptomyces</taxon>
    </lineage>
</organism>
<dbReference type="InterPro" id="IPR009057">
    <property type="entry name" value="Homeodomain-like_sf"/>
</dbReference>
<dbReference type="AlphaFoldDB" id="A0A646KGF6"/>
<dbReference type="Pfam" id="PF12833">
    <property type="entry name" value="HTH_18"/>
    <property type="match status" value="1"/>
</dbReference>
<gene>
    <name evidence="5" type="ORF">FF041_14215</name>
</gene>
<comment type="caution">
    <text evidence="5">The sequence shown here is derived from an EMBL/GenBank/DDBJ whole genome shotgun (WGS) entry which is preliminary data.</text>
</comment>
<dbReference type="SMART" id="SM00342">
    <property type="entry name" value="HTH_ARAC"/>
    <property type="match status" value="1"/>
</dbReference>
<dbReference type="GO" id="GO:0003700">
    <property type="term" value="F:DNA-binding transcription factor activity"/>
    <property type="evidence" value="ECO:0007669"/>
    <property type="project" value="InterPro"/>
</dbReference>
<accession>A0A646KGF6</accession>
<dbReference type="InterPro" id="IPR052158">
    <property type="entry name" value="INH-QAR"/>
</dbReference>
<evidence type="ECO:0000313" key="6">
    <source>
        <dbReference type="Proteomes" id="UP000419138"/>
    </source>
</evidence>
<sequence>MIAVLALDGVPGHQLTVPGLVFGAAAREFPDVAHEVRICTGPGVTVTGAPAPLRITTPWGLEHLAEADIVFLPGHDGYRDGPGAEVLEALRAAVARGGRIGAVGTGVFTLAATGLLDGRCATTGWRHTEELARRHPLIEVDPLGTAVCDGPCVTSAGVFGGLDVCLSFLRQDHGERVAGETSRELIAPLHTDADGVQERIDQELTDSAGLEPTIRWMEARLHLPLTLADIAAHAGISVSSLNRRFLARTGAGPLQHLLRIRLERARTLLGEGEEPVERIAERTGFRSAAQLRRHFGRLTGTTPRAYRAARRANASPRER</sequence>
<dbReference type="SUPFAM" id="SSF52317">
    <property type="entry name" value="Class I glutamine amidotransferase-like"/>
    <property type="match status" value="1"/>
</dbReference>
<dbReference type="Pfam" id="PF01965">
    <property type="entry name" value="DJ-1_PfpI"/>
    <property type="match status" value="1"/>
</dbReference>
<dbReference type="Gene3D" id="1.10.10.60">
    <property type="entry name" value="Homeodomain-like"/>
    <property type="match status" value="1"/>
</dbReference>
<dbReference type="Gene3D" id="3.40.50.880">
    <property type="match status" value="1"/>
</dbReference>
<proteinExistence type="predicted"/>
<dbReference type="PANTHER" id="PTHR43130:SF3">
    <property type="entry name" value="HTH-TYPE TRANSCRIPTIONAL REGULATOR RV1931C"/>
    <property type="match status" value="1"/>
</dbReference>
<dbReference type="PROSITE" id="PS01124">
    <property type="entry name" value="HTH_ARAC_FAMILY_2"/>
    <property type="match status" value="1"/>
</dbReference>
<reference evidence="5 6" key="1">
    <citation type="submission" date="2019-05" db="EMBL/GenBank/DDBJ databases">
        <title>Comparative genomics and metabolomics analyses of clavulanic acid producing Streptomyces species provides insight into specialized metabolism and evolution of beta-lactam biosynthetic gene clusters.</title>
        <authorList>
            <person name="Moore M.A."/>
            <person name="Cruz-Morales P."/>
            <person name="Barona Gomez F."/>
            <person name="Kapil T."/>
        </authorList>
    </citation>
    <scope>NUCLEOTIDE SEQUENCE [LARGE SCALE GENOMIC DNA]</scope>
    <source>
        <strain evidence="5 6">NRRL 5741</strain>
    </source>
</reference>
<feature type="domain" description="HTH araC/xylS-type" evidence="4">
    <location>
        <begin position="211"/>
        <end position="309"/>
    </location>
</feature>
<evidence type="ECO:0000259" key="4">
    <source>
        <dbReference type="PROSITE" id="PS01124"/>
    </source>
</evidence>
<evidence type="ECO:0000256" key="3">
    <source>
        <dbReference type="ARBA" id="ARBA00023163"/>
    </source>
</evidence>
<dbReference type="InterPro" id="IPR018060">
    <property type="entry name" value="HTH_AraC"/>
</dbReference>
<dbReference type="PROSITE" id="PS00041">
    <property type="entry name" value="HTH_ARAC_FAMILY_1"/>
    <property type="match status" value="1"/>
</dbReference>
<protein>
    <submittedName>
        <fullName evidence="5">Helix-turn-helix domain-containing protein</fullName>
    </submittedName>
</protein>
<name>A0A646KGF6_STRJU</name>
<keyword evidence="2" id="KW-0238">DNA-binding</keyword>
<evidence type="ECO:0000313" key="5">
    <source>
        <dbReference type="EMBL" id="MQT01335.1"/>
    </source>
</evidence>
<dbReference type="SUPFAM" id="SSF46689">
    <property type="entry name" value="Homeodomain-like"/>
    <property type="match status" value="2"/>
</dbReference>
<dbReference type="PANTHER" id="PTHR43130">
    <property type="entry name" value="ARAC-FAMILY TRANSCRIPTIONAL REGULATOR"/>
    <property type="match status" value="1"/>
</dbReference>
<evidence type="ECO:0000256" key="2">
    <source>
        <dbReference type="ARBA" id="ARBA00023125"/>
    </source>
</evidence>
<dbReference type="EMBL" id="VCLA01000120">
    <property type="protein sequence ID" value="MQT01335.1"/>
    <property type="molecule type" value="Genomic_DNA"/>
</dbReference>
<keyword evidence="6" id="KW-1185">Reference proteome</keyword>
<keyword evidence="3" id="KW-0804">Transcription</keyword>
<dbReference type="InterPro" id="IPR002818">
    <property type="entry name" value="DJ-1/PfpI"/>
</dbReference>